<proteinExistence type="predicted"/>
<evidence type="ECO:0000256" key="1">
    <source>
        <dbReference type="SAM" id="MobiDB-lite"/>
    </source>
</evidence>
<dbReference type="EMBL" id="CP003199">
    <property type="protein sequence ID" value="AEW45337.1"/>
    <property type="molecule type" value="Genomic_DNA"/>
</dbReference>
<dbReference type="KEGG" id="mhe:MHC_02365"/>
<feature type="compositionally biased region" description="Polar residues" evidence="1">
    <location>
        <begin position="46"/>
        <end position="61"/>
    </location>
</feature>
<evidence type="ECO:0000313" key="2">
    <source>
        <dbReference type="EMBL" id="AEW45337.1"/>
    </source>
</evidence>
<evidence type="ECO:0000313" key="3">
    <source>
        <dbReference type="Proteomes" id="UP000009135"/>
    </source>
</evidence>
<keyword evidence="3" id="KW-1185">Reference proteome</keyword>
<dbReference type="AlphaFoldDB" id="H6N6R5"/>
<dbReference type="Proteomes" id="UP000009135">
    <property type="component" value="Chromosome"/>
</dbReference>
<feature type="region of interest" description="Disordered" evidence="1">
    <location>
        <begin position="38"/>
        <end position="100"/>
    </location>
</feature>
<feature type="compositionally biased region" description="Polar residues" evidence="1">
    <location>
        <begin position="68"/>
        <end position="83"/>
    </location>
</feature>
<organism evidence="2 3">
    <name type="scientific">Mycoplasma haemocanis (strain Illinois)</name>
    <dbReference type="NCBI Taxonomy" id="1111676"/>
    <lineage>
        <taxon>Bacteria</taxon>
        <taxon>Bacillati</taxon>
        <taxon>Mycoplasmatota</taxon>
        <taxon>Mollicutes</taxon>
        <taxon>Mycoplasmataceae</taxon>
        <taxon>Mycoplasma</taxon>
    </lineage>
</organism>
<protein>
    <submittedName>
        <fullName evidence="2">Uncharacterized protein</fullName>
    </submittedName>
</protein>
<gene>
    <name evidence="2" type="ordered locus">MHC_02365</name>
</gene>
<dbReference type="STRING" id="1111676.MHC_02365"/>
<name>H6N6R5_MYCHN</name>
<dbReference type="HOGENOM" id="CLU_121892_0_0_14"/>
<accession>H6N6R5</accession>
<sequence>MLGGFSKLLFGGSLLAGTCVSLGISALTSKQLEDTKLETKEGSGYTEFNLTNSSESDANVSETERQESSSPETKGLETQTSVSTEEEAKQPKHKKGCTIHQLESSSKRIWEISKIGTWEDFLKSKNKSRENINSQVIKNKCDESKGGDILVVNLKWGWFSKRWDYSPTDQESEQFREYLKKQKGS</sequence>
<reference evidence="2 3" key="1">
    <citation type="journal article" date="2012" name="J. Bacteriol.">
        <title>Complete genome sequence of Mycoplasma haemocanis strain Illinois.</title>
        <authorList>
            <person name="do Nascimento N.C."/>
            <person name="Guimaraes A.M."/>
            <person name="Santos A.P."/>
            <person name="Sanmiguel P.J."/>
            <person name="Messick J.B."/>
        </authorList>
    </citation>
    <scope>NUCLEOTIDE SEQUENCE [LARGE SCALE GENOMIC DNA]</scope>
    <source>
        <strain evidence="2 3">Illinois</strain>
    </source>
</reference>
<dbReference type="OrthoDB" id="402277at2"/>